<name>A0AAN8RFU0_9PEZI</name>
<keyword evidence="3" id="KW-1185">Reference proteome</keyword>
<feature type="region of interest" description="Disordered" evidence="1">
    <location>
        <begin position="1"/>
        <end position="24"/>
    </location>
</feature>
<sequence length="178" mass="20380">MNQTRRHTQAEHEAFEAESQNFLSPGIPPAEIRQMLGIPERLAAGGLRNINNNIIWNEIRDDVRKIMRNRDLDDPDEWIDIANELGNLKSLSGQTSEPRIFFEWFRYNYGRNLSKVKKRKLVASKETEINRSLDQGSGRSASGVAEPMNGTDRDSIESGEPISTIQNANQRDWWNVVN</sequence>
<organism evidence="2 3">
    <name type="scientific">Orbilia javanica</name>
    <dbReference type="NCBI Taxonomy" id="47235"/>
    <lineage>
        <taxon>Eukaryota</taxon>
        <taxon>Fungi</taxon>
        <taxon>Dikarya</taxon>
        <taxon>Ascomycota</taxon>
        <taxon>Pezizomycotina</taxon>
        <taxon>Orbiliomycetes</taxon>
        <taxon>Orbiliales</taxon>
        <taxon>Orbiliaceae</taxon>
        <taxon>Orbilia</taxon>
    </lineage>
</organism>
<evidence type="ECO:0000313" key="3">
    <source>
        <dbReference type="Proteomes" id="UP001313282"/>
    </source>
</evidence>
<feature type="region of interest" description="Disordered" evidence="1">
    <location>
        <begin position="132"/>
        <end position="178"/>
    </location>
</feature>
<protein>
    <submittedName>
        <fullName evidence="2">Uncharacterized protein</fullName>
    </submittedName>
</protein>
<dbReference type="AlphaFoldDB" id="A0AAN8RFU0"/>
<reference evidence="2 3" key="1">
    <citation type="submission" date="2019-10" db="EMBL/GenBank/DDBJ databases">
        <authorList>
            <person name="Palmer J.M."/>
        </authorList>
    </citation>
    <scope>NUCLEOTIDE SEQUENCE [LARGE SCALE GENOMIC DNA]</scope>
    <source>
        <strain evidence="2 3">TWF718</strain>
    </source>
</reference>
<comment type="caution">
    <text evidence="2">The sequence shown here is derived from an EMBL/GenBank/DDBJ whole genome shotgun (WGS) entry which is preliminary data.</text>
</comment>
<accession>A0AAN8RFU0</accession>
<evidence type="ECO:0000256" key="1">
    <source>
        <dbReference type="SAM" id="MobiDB-lite"/>
    </source>
</evidence>
<dbReference type="EMBL" id="JAVHNR010000007">
    <property type="protein sequence ID" value="KAK6336864.1"/>
    <property type="molecule type" value="Genomic_DNA"/>
</dbReference>
<feature type="compositionally biased region" description="Polar residues" evidence="1">
    <location>
        <begin position="161"/>
        <end position="178"/>
    </location>
</feature>
<gene>
    <name evidence="2" type="ORF">TWF718_009653</name>
</gene>
<dbReference type="Proteomes" id="UP001313282">
    <property type="component" value="Unassembled WGS sequence"/>
</dbReference>
<evidence type="ECO:0000313" key="2">
    <source>
        <dbReference type="EMBL" id="KAK6336864.1"/>
    </source>
</evidence>
<proteinExistence type="predicted"/>